<dbReference type="Gene3D" id="1.10.274.110">
    <property type="match status" value="1"/>
</dbReference>
<dbReference type="InterPro" id="IPR038500">
    <property type="entry name" value="Antitermination_sf"/>
</dbReference>
<dbReference type="RefSeq" id="WP_379672080.1">
    <property type="nucleotide sequence ID" value="NZ_JBHUCJ010000057.1"/>
</dbReference>
<accession>A0ABW6CEW8</accession>
<protein>
    <submittedName>
        <fullName evidence="4">Antitermination protein</fullName>
    </submittedName>
</protein>
<evidence type="ECO:0000256" key="1">
    <source>
        <dbReference type="ARBA" id="ARBA00023015"/>
    </source>
</evidence>
<comment type="caution">
    <text evidence="4">The sequence shown here is derived from an EMBL/GenBank/DDBJ whole genome shotgun (WGS) entry which is preliminary data.</text>
</comment>
<dbReference type="HAMAP" id="MF_04158">
    <property type="entry name" value="Antitermination_lambda"/>
    <property type="match status" value="1"/>
</dbReference>
<dbReference type="InterPro" id="IPR036410">
    <property type="entry name" value="HSP_DnaJ_Cys-rich_dom_sf"/>
</dbReference>
<proteinExistence type="inferred from homology"/>
<dbReference type="Proteomes" id="UP001598201">
    <property type="component" value="Unassembled WGS sequence"/>
</dbReference>
<evidence type="ECO:0000256" key="3">
    <source>
        <dbReference type="ARBA" id="ARBA00023163"/>
    </source>
</evidence>
<dbReference type="EMBL" id="JBHUCJ010000057">
    <property type="protein sequence ID" value="MFD3225689.1"/>
    <property type="molecule type" value="Genomic_DNA"/>
</dbReference>
<keyword evidence="1" id="KW-0805">Transcription regulation</keyword>
<dbReference type="InterPro" id="IPR003222">
    <property type="entry name" value="Antitermntn"/>
</dbReference>
<evidence type="ECO:0000313" key="4">
    <source>
        <dbReference type="EMBL" id="MFD3225689.1"/>
    </source>
</evidence>
<dbReference type="SUPFAM" id="SSF57938">
    <property type="entry name" value="DnaJ/Hsp40 cysteine-rich domain"/>
    <property type="match status" value="1"/>
</dbReference>
<evidence type="ECO:0000313" key="5">
    <source>
        <dbReference type="Proteomes" id="UP001598201"/>
    </source>
</evidence>
<keyword evidence="5" id="KW-1185">Reference proteome</keyword>
<keyword evidence="2" id="KW-0238">DNA-binding</keyword>
<keyword evidence="3" id="KW-0804">Transcription</keyword>
<dbReference type="Pfam" id="PF03589">
    <property type="entry name" value="Antiterm"/>
    <property type="match status" value="2"/>
</dbReference>
<reference evidence="4 5" key="1">
    <citation type="submission" date="2024-09" db="EMBL/GenBank/DDBJ databases">
        <title>Genomes of Rahnella.</title>
        <authorList>
            <person name="Mnguni F.C."/>
            <person name="Shin G.Y."/>
            <person name="Coutinho T."/>
        </authorList>
    </citation>
    <scope>NUCLEOTIDE SEQUENCE [LARGE SCALE GENOMIC DNA]</scope>
    <source>
        <strain evidence="4 5">20WA0057</strain>
    </source>
</reference>
<name>A0ABW6CEW8_RAHSY</name>
<gene>
    <name evidence="4" type="ORF">ACFPK4_19265</name>
</gene>
<evidence type="ECO:0000256" key="2">
    <source>
        <dbReference type="ARBA" id="ARBA00023125"/>
    </source>
</evidence>
<organism evidence="4 5">
    <name type="scientific">Rahnella sp. (strain Y9602)</name>
    <dbReference type="NCBI Taxonomy" id="2703885"/>
    <lineage>
        <taxon>Bacteria</taxon>
        <taxon>Pseudomonadati</taxon>
        <taxon>Pseudomonadota</taxon>
        <taxon>Gammaproteobacteria</taxon>
        <taxon>Enterobacterales</taxon>
        <taxon>Yersiniaceae</taxon>
        <taxon>Rahnella</taxon>
    </lineage>
</organism>
<sequence length="276" mass="30632">MNLETILKHFSPKGLSISDSSRATASDALNITDIMAALGMTQSGAEFGLRLFLAKAGISQQDKTIAVGMLTQYAKQHAPKHIGKVAGRRMAECLRIMSKMAFEDYARSAAATSPCPCCSGTGFREETEQVVNELAVKRENTYPWERLDNPESIPYAKENTMCSRTSYVETHRRTCPTCKGKKVISNRCRCNGTGNVADREKSILMGLPVEKECPRCHGVGYSRLPAAVAHRAVKALLPDLPERTWNNSWKPFYEKLITKCFIEESAAESEFKKVTQ</sequence>